<name>A0A9W4IDE4_9EURO</name>
<evidence type="ECO:0000256" key="1">
    <source>
        <dbReference type="SAM" id="MobiDB-lite"/>
    </source>
</evidence>
<evidence type="ECO:0000313" key="3">
    <source>
        <dbReference type="Proteomes" id="UP001152592"/>
    </source>
</evidence>
<gene>
    <name evidence="2" type="ORF">PSALAMII_LOCUS988</name>
</gene>
<sequence length="272" mass="31007">MRGSIKQNEPALTEILREYDIDNSSSVAKKLLESRFFDPTLKGKIQFPELFDVLPTQSAEREASKPEAVRDEASTVREISDRKASRDSAIISHTGLQGERTFSSDQSIYAAYPEQDAGTVAVRSLYPVYIHYRCRHLVLTTIQELLKESCFEFAQHHFTQLLAKNGWDCPEAVELTEWTKILSHKSNPLINTLETPLMNLLAFSENSGTLLCTGFEKVQLVSSDLLRMRSFFFGSLGDSTRSDEVESLWRELQSAIEEFKRSKDLFERRLLA</sequence>
<comment type="caution">
    <text evidence="2">The sequence shown here is derived from an EMBL/GenBank/DDBJ whole genome shotgun (WGS) entry which is preliminary data.</text>
</comment>
<protein>
    <submittedName>
        <fullName evidence="2">Uncharacterized protein</fullName>
    </submittedName>
</protein>
<feature type="compositionally biased region" description="Basic and acidic residues" evidence="1">
    <location>
        <begin position="59"/>
        <end position="81"/>
    </location>
</feature>
<accession>A0A9W4IDE4</accession>
<proteinExistence type="predicted"/>
<dbReference type="AlphaFoldDB" id="A0A9W4IDE4"/>
<dbReference type="Proteomes" id="UP001152592">
    <property type="component" value="Unassembled WGS sequence"/>
</dbReference>
<reference evidence="2" key="1">
    <citation type="submission" date="2021-07" db="EMBL/GenBank/DDBJ databases">
        <authorList>
            <person name="Branca A.L. A."/>
        </authorList>
    </citation>
    <scope>NUCLEOTIDE SEQUENCE</scope>
</reference>
<organism evidence="2 3">
    <name type="scientific">Penicillium salamii</name>
    <dbReference type="NCBI Taxonomy" id="1612424"/>
    <lineage>
        <taxon>Eukaryota</taxon>
        <taxon>Fungi</taxon>
        <taxon>Dikarya</taxon>
        <taxon>Ascomycota</taxon>
        <taxon>Pezizomycotina</taxon>
        <taxon>Eurotiomycetes</taxon>
        <taxon>Eurotiomycetidae</taxon>
        <taxon>Eurotiales</taxon>
        <taxon>Aspergillaceae</taxon>
        <taxon>Penicillium</taxon>
    </lineage>
</organism>
<evidence type="ECO:0000313" key="2">
    <source>
        <dbReference type="EMBL" id="CAG8263039.1"/>
    </source>
</evidence>
<dbReference type="OrthoDB" id="159299at2759"/>
<feature type="region of interest" description="Disordered" evidence="1">
    <location>
        <begin position="58"/>
        <end position="81"/>
    </location>
</feature>
<dbReference type="EMBL" id="CAJVPD010000043">
    <property type="protein sequence ID" value="CAG8263039.1"/>
    <property type="molecule type" value="Genomic_DNA"/>
</dbReference>